<feature type="region of interest" description="Disordered" evidence="1">
    <location>
        <begin position="1"/>
        <end position="26"/>
    </location>
</feature>
<organism evidence="2 3">
    <name type="scientific">Dyella humi</name>
    <dbReference type="NCBI Taxonomy" id="1770547"/>
    <lineage>
        <taxon>Bacteria</taxon>
        <taxon>Pseudomonadati</taxon>
        <taxon>Pseudomonadota</taxon>
        <taxon>Gammaproteobacteria</taxon>
        <taxon>Lysobacterales</taxon>
        <taxon>Rhodanobacteraceae</taxon>
        <taxon>Dyella</taxon>
    </lineage>
</organism>
<accession>A0ABW8IDA8</accession>
<protein>
    <submittedName>
        <fullName evidence="2">IS6 family transposase</fullName>
    </submittedName>
</protein>
<feature type="region of interest" description="Disordered" evidence="1">
    <location>
        <begin position="88"/>
        <end position="113"/>
    </location>
</feature>
<dbReference type="EMBL" id="JADIKI010000021">
    <property type="protein sequence ID" value="MFK2853147.1"/>
    <property type="molecule type" value="Genomic_DNA"/>
</dbReference>
<dbReference type="RefSeq" id="WP_404559234.1">
    <property type="nucleotide sequence ID" value="NZ_JADIKI010000021.1"/>
</dbReference>
<feature type="compositionally biased region" description="Basic and acidic residues" evidence="1">
    <location>
        <begin position="1"/>
        <end position="14"/>
    </location>
</feature>
<reference evidence="2 3" key="1">
    <citation type="submission" date="2020-10" db="EMBL/GenBank/DDBJ databases">
        <title>Phylogeny of dyella-like bacteria.</title>
        <authorList>
            <person name="Fu J."/>
        </authorList>
    </citation>
    <scope>NUCLEOTIDE SEQUENCE [LARGE SCALE GENOMIC DNA]</scope>
    <source>
        <strain evidence="2 3">DHG40</strain>
    </source>
</reference>
<evidence type="ECO:0000256" key="1">
    <source>
        <dbReference type="SAM" id="MobiDB-lite"/>
    </source>
</evidence>
<evidence type="ECO:0000313" key="3">
    <source>
        <dbReference type="Proteomes" id="UP001620409"/>
    </source>
</evidence>
<sequence>MKPRDHQAKGDKKVRGSNRRGMTVERDIEVDHSTMRRWLREMLLMLEKAFRYYNQTVDRARWVDDETMIRIVDEWKSLYSVANKGARVGPCSRHQVSDAKSGVQHVDQDSTNW</sequence>
<gene>
    <name evidence="2" type="ORF">ISP18_00880</name>
</gene>
<keyword evidence="3" id="KW-1185">Reference proteome</keyword>
<comment type="caution">
    <text evidence="2">The sequence shown here is derived from an EMBL/GenBank/DDBJ whole genome shotgun (WGS) entry which is preliminary data.</text>
</comment>
<proteinExistence type="predicted"/>
<dbReference type="Proteomes" id="UP001620409">
    <property type="component" value="Unassembled WGS sequence"/>
</dbReference>
<evidence type="ECO:0000313" key="2">
    <source>
        <dbReference type="EMBL" id="MFK2853147.1"/>
    </source>
</evidence>
<name>A0ABW8IDA8_9GAMM</name>